<name>A9KCB5_COXBN</name>
<dbReference type="HOGENOM" id="CLU_524515_0_0_6"/>
<accession>A9KCB5</accession>
<dbReference type="Proteomes" id="UP000008555">
    <property type="component" value="Chromosome"/>
</dbReference>
<proteinExistence type="predicted"/>
<dbReference type="GO" id="GO:0008146">
    <property type="term" value="F:sulfotransferase activity"/>
    <property type="evidence" value="ECO:0007669"/>
    <property type="project" value="InterPro"/>
</dbReference>
<protein>
    <submittedName>
        <fullName evidence="2">Sulfotransferase</fullName>
    </submittedName>
</protein>
<dbReference type="RefSeq" id="WP_011996699.1">
    <property type="nucleotide sequence ID" value="NC_009727.1"/>
</dbReference>
<evidence type="ECO:0000259" key="1">
    <source>
        <dbReference type="Pfam" id="PF00685"/>
    </source>
</evidence>
<reference evidence="2 3" key="1">
    <citation type="journal article" date="2009" name="Infect. Immun.">
        <title>Comparative genomics reveal extensive transposon-mediated genomic plasticity and diversity among potential effector proteins within the genus Coxiella.</title>
        <authorList>
            <person name="Beare P.A."/>
            <person name="Unsworth N."/>
            <person name="Andoh M."/>
            <person name="Voth D.E."/>
            <person name="Omsland A."/>
            <person name="Gilk S.D."/>
            <person name="Williams K.P."/>
            <person name="Sobral B.W."/>
            <person name="Kupko J.J.III."/>
            <person name="Porcella S.F."/>
            <person name="Samuel J.E."/>
            <person name="Heinzen R.A."/>
        </authorList>
    </citation>
    <scope>NUCLEOTIDE SEQUENCE [LARGE SCALE GENOMIC DNA]</scope>
    <source>
        <strain evidence="2 3">Dugway 5J108-111</strain>
    </source>
</reference>
<dbReference type="Pfam" id="PF00685">
    <property type="entry name" value="Sulfotransfer_1"/>
    <property type="match status" value="1"/>
</dbReference>
<evidence type="ECO:0000313" key="3">
    <source>
        <dbReference type="Proteomes" id="UP000008555"/>
    </source>
</evidence>
<dbReference type="AlphaFoldDB" id="A9KCB5"/>
<dbReference type="InterPro" id="IPR027417">
    <property type="entry name" value="P-loop_NTPase"/>
</dbReference>
<feature type="domain" description="Sulfotransferase" evidence="1">
    <location>
        <begin position="228"/>
        <end position="374"/>
    </location>
</feature>
<gene>
    <name evidence="2" type="ordered locus">CBUD_0713</name>
</gene>
<organism evidence="2 3">
    <name type="scientific">Coxiella burnetii (strain Dugway 5J108-111)</name>
    <dbReference type="NCBI Taxonomy" id="434922"/>
    <lineage>
        <taxon>Bacteria</taxon>
        <taxon>Pseudomonadati</taxon>
        <taxon>Pseudomonadota</taxon>
        <taxon>Gammaproteobacteria</taxon>
        <taxon>Legionellales</taxon>
        <taxon>Coxiellaceae</taxon>
        <taxon>Coxiella</taxon>
    </lineage>
</organism>
<sequence>MIYDEKLNNEYTESGKERQVILWGYSAHFDQIKTLLEAININIIAFIDINNRMSTENVWENTPLISPEEIPKNIPIICAFIGDSEEEKNLFSDCLDFCRQRGYRFLHPVFILPELQGYSTTISKIKTYGIQGSGNVLLQDFIFDCAQFAKQPSAFDILFRHIASHYRYFAFNAIKRIKGTFFSEDNQEFVAWSPINYIYSAFEMINEKIKKRFVISVPDFLFAITNIITDHTRVTKKSIKFYQGQNFKCTFIMRNPIDVLFSILNKVDILEYDKDDRFTAYFAYYVKNYMQEALKNINDLHVIKYEDLCYRTEETLREFCDYIGITVSDEFIKKWKEKALFKQLPNAPERHFTGGGKQRWKGYFTKKTLKLFKEMGLITLAEQMGYDVSEEDFTETRSYQIKPSSSPMWLKKSQLNSSLYSILWGADSYQKKIKTQIGIYIYYYENSDVDSQDEFDPTEFREFADIVDSCFYEKPNFDLFYRSTCLQLEELEDGYLTIEPPLMRRAKFLDRFFRKLRYK</sequence>
<evidence type="ECO:0000313" key="2">
    <source>
        <dbReference type="EMBL" id="ABS76521.1"/>
    </source>
</evidence>
<dbReference type="KEGG" id="cbd:CBUD_0713"/>
<dbReference type="InterPro" id="IPR000863">
    <property type="entry name" value="Sulfotransferase_dom"/>
</dbReference>
<dbReference type="Gene3D" id="3.40.50.300">
    <property type="entry name" value="P-loop containing nucleotide triphosphate hydrolases"/>
    <property type="match status" value="1"/>
</dbReference>
<dbReference type="SUPFAM" id="SSF52540">
    <property type="entry name" value="P-loop containing nucleoside triphosphate hydrolases"/>
    <property type="match status" value="1"/>
</dbReference>
<dbReference type="EMBL" id="CP000733">
    <property type="protein sequence ID" value="ABS76521.1"/>
    <property type="molecule type" value="Genomic_DNA"/>
</dbReference>